<reference evidence="4 5" key="1">
    <citation type="submission" date="2020-06" db="EMBL/GenBank/DDBJ databases">
        <title>Genomic analysis of Salicibibacter sp. NKC5-3.</title>
        <authorList>
            <person name="Oh Y.J."/>
        </authorList>
    </citation>
    <scope>NUCLEOTIDE SEQUENCE [LARGE SCALE GENOMIC DNA]</scope>
    <source>
        <strain evidence="4 5">NKC5-3</strain>
    </source>
</reference>
<protein>
    <submittedName>
        <fullName evidence="4">IS30 family transposase</fullName>
    </submittedName>
</protein>
<dbReference type="Pfam" id="PF00665">
    <property type="entry name" value="rve"/>
    <property type="match status" value="1"/>
</dbReference>
<gene>
    <name evidence="4" type="ORF">HUG15_06600</name>
</gene>
<dbReference type="SUPFAM" id="SSF53098">
    <property type="entry name" value="Ribonuclease H-like"/>
    <property type="match status" value="1"/>
</dbReference>
<dbReference type="InterPro" id="IPR001584">
    <property type="entry name" value="Integrase_cat-core"/>
</dbReference>
<dbReference type="Gene3D" id="3.30.420.10">
    <property type="entry name" value="Ribonuclease H-like superfamily/Ribonuclease H"/>
    <property type="match status" value="1"/>
</dbReference>
<dbReference type="Pfam" id="PF13936">
    <property type="entry name" value="HTH_38"/>
    <property type="match status" value="1"/>
</dbReference>
<dbReference type="AlphaFoldDB" id="A0A7T6Z234"/>
<sequence>MAHTDSSTAERKNKHLTQTERGEIQGLHKQGLGPRAIARELGRPASTIKRELDRGSVEQLGSNLKVTRKYFADTSQRVYETNRQNCGRKRRWLMEAASPFLGWAVKKMLQEKWSPDVCVGRARAQGDWEVPIPCTRTLYTYIDDGLLDVKNIDLHLKVRRSTKKRRSRQHKKVLGPSIEERESDVDTRETVGHWEIDTVRGKRTKGQALLTLTERSTRKEIVRRLSEPTAEAVNAALTDLFKGYGHQAPSIFQTITADNGGEFSDLHDWCQYQNVRAYFAHPYASFERGTNERHNELLRRFIPKGKAIQEIPDETIERAEAWTNELPRKILGYQTPDEAFEAAIQGAG</sequence>
<dbReference type="PROSITE" id="PS50994">
    <property type="entry name" value="INTEGRASE"/>
    <property type="match status" value="1"/>
</dbReference>
<dbReference type="InterPro" id="IPR036397">
    <property type="entry name" value="RNaseH_sf"/>
</dbReference>
<proteinExistence type="predicted"/>
<dbReference type="NCBIfam" id="NF033563">
    <property type="entry name" value="transpos_IS30"/>
    <property type="match status" value="1"/>
</dbReference>
<accession>A0A7T6Z234</accession>
<dbReference type="RefSeq" id="WP_200127942.1">
    <property type="nucleotide sequence ID" value="NZ_CP054705.1"/>
</dbReference>
<dbReference type="KEGG" id="scia:HUG15_06600"/>
<dbReference type="Gene3D" id="1.10.10.60">
    <property type="entry name" value="Homeodomain-like"/>
    <property type="match status" value="1"/>
</dbReference>
<dbReference type="EMBL" id="CP054705">
    <property type="protein sequence ID" value="QQK75291.1"/>
    <property type="molecule type" value="Genomic_DNA"/>
</dbReference>
<dbReference type="GO" id="GO:0004803">
    <property type="term" value="F:transposase activity"/>
    <property type="evidence" value="ECO:0007669"/>
    <property type="project" value="TreeGrafter"/>
</dbReference>
<feature type="region of interest" description="Disordered" evidence="2">
    <location>
        <begin position="160"/>
        <end position="185"/>
    </location>
</feature>
<evidence type="ECO:0000256" key="1">
    <source>
        <dbReference type="ARBA" id="ARBA00023172"/>
    </source>
</evidence>
<dbReference type="InterPro" id="IPR012337">
    <property type="entry name" value="RNaseH-like_sf"/>
</dbReference>
<keyword evidence="1" id="KW-0233">DNA recombination</keyword>
<dbReference type="GO" id="GO:0005829">
    <property type="term" value="C:cytosol"/>
    <property type="evidence" value="ECO:0007669"/>
    <property type="project" value="TreeGrafter"/>
</dbReference>
<evidence type="ECO:0000259" key="3">
    <source>
        <dbReference type="PROSITE" id="PS50994"/>
    </source>
</evidence>
<evidence type="ECO:0000313" key="5">
    <source>
        <dbReference type="Proteomes" id="UP000595823"/>
    </source>
</evidence>
<dbReference type="GO" id="GO:0015074">
    <property type="term" value="P:DNA integration"/>
    <property type="evidence" value="ECO:0007669"/>
    <property type="project" value="InterPro"/>
</dbReference>
<evidence type="ECO:0000256" key="2">
    <source>
        <dbReference type="SAM" id="MobiDB-lite"/>
    </source>
</evidence>
<dbReference type="GO" id="GO:0003676">
    <property type="term" value="F:nucleic acid binding"/>
    <property type="evidence" value="ECO:0007669"/>
    <property type="project" value="InterPro"/>
</dbReference>
<evidence type="ECO:0000313" key="4">
    <source>
        <dbReference type="EMBL" id="QQK75291.1"/>
    </source>
</evidence>
<dbReference type="GO" id="GO:0006310">
    <property type="term" value="P:DNA recombination"/>
    <property type="evidence" value="ECO:0007669"/>
    <property type="project" value="UniProtKB-KW"/>
</dbReference>
<dbReference type="PANTHER" id="PTHR10948">
    <property type="entry name" value="TRANSPOSASE"/>
    <property type="match status" value="1"/>
</dbReference>
<dbReference type="InterPro" id="IPR051917">
    <property type="entry name" value="Transposase-Integrase"/>
</dbReference>
<feature type="compositionally biased region" description="Basic residues" evidence="2">
    <location>
        <begin position="160"/>
        <end position="173"/>
    </location>
</feature>
<keyword evidence="5" id="KW-1185">Reference proteome</keyword>
<dbReference type="InterPro" id="IPR053392">
    <property type="entry name" value="Transposase_IS30-like"/>
</dbReference>
<dbReference type="InterPro" id="IPR025246">
    <property type="entry name" value="IS30-like_HTH"/>
</dbReference>
<feature type="region of interest" description="Disordered" evidence="2">
    <location>
        <begin position="1"/>
        <end position="35"/>
    </location>
</feature>
<feature type="domain" description="Integrase catalytic" evidence="3">
    <location>
        <begin position="185"/>
        <end position="344"/>
    </location>
</feature>
<name>A0A7T6Z234_9BACI</name>
<dbReference type="Proteomes" id="UP000595823">
    <property type="component" value="Chromosome"/>
</dbReference>
<dbReference type="GO" id="GO:0032196">
    <property type="term" value="P:transposition"/>
    <property type="evidence" value="ECO:0007669"/>
    <property type="project" value="TreeGrafter"/>
</dbReference>
<organism evidence="4 5">
    <name type="scientific">Salicibibacter cibarius</name>
    <dbReference type="NCBI Taxonomy" id="2743000"/>
    <lineage>
        <taxon>Bacteria</taxon>
        <taxon>Bacillati</taxon>
        <taxon>Bacillota</taxon>
        <taxon>Bacilli</taxon>
        <taxon>Bacillales</taxon>
        <taxon>Bacillaceae</taxon>
        <taxon>Salicibibacter</taxon>
    </lineage>
</organism>
<dbReference type="PANTHER" id="PTHR10948:SF23">
    <property type="entry name" value="TRANSPOSASE INSI FOR INSERTION SEQUENCE ELEMENT IS30A-RELATED"/>
    <property type="match status" value="1"/>
</dbReference>